<organism evidence="1">
    <name type="scientific">Salmonella enterica subsp. enterica serovar Kottbus</name>
    <dbReference type="NCBI Taxonomy" id="224727"/>
    <lineage>
        <taxon>Bacteria</taxon>
        <taxon>Pseudomonadati</taxon>
        <taxon>Pseudomonadota</taxon>
        <taxon>Gammaproteobacteria</taxon>
        <taxon>Enterobacterales</taxon>
        <taxon>Enterobacteriaceae</taxon>
        <taxon>Salmonella</taxon>
    </lineage>
</organism>
<gene>
    <name evidence="1" type="ORF">DM035_13350</name>
</gene>
<protein>
    <submittedName>
        <fullName evidence="1">Protein ren</fullName>
    </submittedName>
</protein>
<dbReference type="InterPro" id="IPR036390">
    <property type="entry name" value="WH_DNA-bd_sf"/>
</dbReference>
<dbReference type="AlphaFoldDB" id="A0A5U6MA74"/>
<name>A0A5U6MA74_SALET</name>
<dbReference type="Gene3D" id="1.10.10.10">
    <property type="entry name" value="Winged helix-like DNA-binding domain superfamily/Winged helix DNA-binding domain"/>
    <property type="match status" value="1"/>
</dbReference>
<reference evidence="1" key="1">
    <citation type="submission" date="2018-06" db="EMBL/GenBank/DDBJ databases">
        <authorList>
            <person name="Ashton P.M."/>
            <person name="Dallman T."/>
            <person name="Nair S."/>
            <person name="De Pinna E."/>
            <person name="Peters T."/>
            <person name="Grant K."/>
        </authorList>
    </citation>
    <scope>NUCLEOTIDE SEQUENCE</scope>
    <source>
        <strain evidence="1">430336</strain>
    </source>
</reference>
<dbReference type="InterPro" id="IPR036388">
    <property type="entry name" value="WH-like_DNA-bd_sf"/>
</dbReference>
<comment type="caution">
    <text evidence="1">The sequence shown here is derived from an EMBL/GenBank/DDBJ whole genome shotgun (WGS) entry which is preliminary data.</text>
</comment>
<accession>A0A5U6MA74</accession>
<dbReference type="EMBL" id="AAGQTM010000012">
    <property type="protein sequence ID" value="EBQ9795151.1"/>
    <property type="molecule type" value="Genomic_DNA"/>
</dbReference>
<sequence>MMTGKEAILNYLQNNSSFTASDVARESGCVRSRVSNAAGVMFRKGELTSVKNGDGTVTYFIRPGQNFVLSTDCSIFEQCRKSAAMKRVLVVWGVLAPEALNER</sequence>
<evidence type="ECO:0000313" key="1">
    <source>
        <dbReference type="EMBL" id="EBQ9795151.1"/>
    </source>
</evidence>
<dbReference type="SUPFAM" id="SSF46785">
    <property type="entry name" value="Winged helix' DNA-binding domain"/>
    <property type="match status" value="1"/>
</dbReference>
<proteinExistence type="predicted"/>